<reference evidence="2" key="1">
    <citation type="journal article" date="2014" name="Int. J. Syst. Evol. Microbiol.">
        <title>Complete genome sequence of Corynebacterium casei LMG S-19264T (=DSM 44701T), isolated from a smear-ripened cheese.</title>
        <authorList>
            <consortium name="US DOE Joint Genome Institute (JGI-PGF)"/>
            <person name="Walter F."/>
            <person name="Albersmeier A."/>
            <person name="Kalinowski J."/>
            <person name="Ruckert C."/>
        </authorList>
    </citation>
    <scope>NUCLEOTIDE SEQUENCE</scope>
    <source>
        <strain evidence="2">KCTC 23224</strain>
    </source>
</reference>
<dbReference type="SUPFAM" id="SSF56925">
    <property type="entry name" value="OMPA-like"/>
    <property type="match status" value="1"/>
</dbReference>
<sequence>MSWEAVAQLNVGVRGGYSTSSITYRPEPGRPAINTSNINAPLYGLVVEYFGNKNAGIALEIHQVSLGYTQRDSISGGENQTELRYLKMPLLSNFYFGNSGRFHIKLGPHVGMLINAIDIKREVPDNPIFLPTYGQPGDNPNRFMYGLTLGAGLSKLLGKSTLAGDVRFGYEFARPESQNRIFDMNSSTIEVSLTYMFQLVKPKWKKEE</sequence>
<dbReference type="InterPro" id="IPR011250">
    <property type="entry name" value="OMP/PagP_B-barrel"/>
</dbReference>
<reference evidence="2" key="2">
    <citation type="submission" date="2020-09" db="EMBL/GenBank/DDBJ databases">
        <authorList>
            <person name="Sun Q."/>
            <person name="Kim S."/>
        </authorList>
    </citation>
    <scope>NUCLEOTIDE SEQUENCE</scope>
    <source>
        <strain evidence="2">KCTC 23224</strain>
    </source>
</reference>
<organism evidence="2 3">
    <name type="scientific">Mongoliitalea lutea</name>
    <dbReference type="NCBI Taxonomy" id="849756"/>
    <lineage>
        <taxon>Bacteria</taxon>
        <taxon>Pseudomonadati</taxon>
        <taxon>Bacteroidota</taxon>
        <taxon>Cytophagia</taxon>
        <taxon>Cytophagales</taxon>
        <taxon>Cyclobacteriaceae</taxon>
        <taxon>Mongoliitalea</taxon>
    </lineage>
</organism>
<dbReference type="InterPro" id="IPR025665">
    <property type="entry name" value="Beta-barrel_OMP_2"/>
</dbReference>
<evidence type="ECO:0000313" key="3">
    <source>
        <dbReference type="Proteomes" id="UP000642809"/>
    </source>
</evidence>
<name>A0A8J3G6T0_9BACT</name>
<evidence type="ECO:0000259" key="1">
    <source>
        <dbReference type="Pfam" id="PF13568"/>
    </source>
</evidence>
<accession>A0A8J3G6T0</accession>
<keyword evidence="3" id="KW-1185">Reference proteome</keyword>
<gene>
    <name evidence="2" type="ORF">GCM10008106_30750</name>
</gene>
<feature type="domain" description="Outer membrane protein beta-barrel" evidence="1">
    <location>
        <begin position="8"/>
        <end position="168"/>
    </location>
</feature>
<evidence type="ECO:0000313" key="2">
    <source>
        <dbReference type="EMBL" id="GHB47763.1"/>
    </source>
</evidence>
<protein>
    <recommendedName>
        <fullName evidence="1">Outer membrane protein beta-barrel domain-containing protein</fullName>
    </recommendedName>
</protein>
<dbReference type="EMBL" id="BMYF01000021">
    <property type="protein sequence ID" value="GHB47763.1"/>
    <property type="molecule type" value="Genomic_DNA"/>
</dbReference>
<comment type="caution">
    <text evidence="2">The sequence shown here is derived from an EMBL/GenBank/DDBJ whole genome shotgun (WGS) entry which is preliminary data.</text>
</comment>
<dbReference type="AlphaFoldDB" id="A0A8J3G6T0"/>
<dbReference type="Pfam" id="PF13568">
    <property type="entry name" value="OMP_b-brl_2"/>
    <property type="match status" value="1"/>
</dbReference>
<dbReference type="Proteomes" id="UP000642809">
    <property type="component" value="Unassembled WGS sequence"/>
</dbReference>
<proteinExistence type="predicted"/>